<evidence type="ECO:0000313" key="1">
    <source>
        <dbReference type="EMBL" id="AGF50203.1"/>
    </source>
</evidence>
<proteinExistence type="predicted"/>
<reference evidence="1" key="1">
    <citation type="submission" date="2012-11" db="EMBL/GenBank/DDBJ databases">
        <authorList>
            <person name="Marvaud J.-C."/>
        </authorList>
    </citation>
    <scope>NUCLEOTIDE SEQUENCE</scope>
    <source>
        <strain evidence="1">CIP 110263</strain>
    </source>
</reference>
<dbReference type="AlphaFoldDB" id="M1M1R7"/>
<protein>
    <submittedName>
        <fullName evidence="1">IS66 family element Orf1</fullName>
    </submittedName>
</protein>
<sequence length="127" mass="14515">MDQCTHEVRAEYWKKIIQACGQRPAGQSAKSWMDENGISEQSYYHWQRRFRKQAYEEMKGNSSVPAVTEITELSFVEIPCHTSAGNKYYMVSDKPVATIRTATLQIDISNEISDALLSRIIQEVSHA</sequence>
<organism evidence="1">
    <name type="scientific">Enterocloster clostridioformis</name>
    <dbReference type="NCBI Taxonomy" id="1531"/>
    <lineage>
        <taxon>Bacteria</taxon>
        <taxon>Bacillati</taxon>
        <taxon>Bacillota</taxon>
        <taxon>Clostridia</taxon>
        <taxon>Lachnospirales</taxon>
        <taxon>Lachnospiraceae</taxon>
        <taxon>Enterocloster</taxon>
    </lineage>
</organism>
<name>M1M1R7_9FIRM</name>
<dbReference type="EMBL" id="KC188672">
    <property type="protein sequence ID" value="AGF50203.1"/>
    <property type="molecule type" value="Genomic_DNA"/>
</dbReference>
<accession>M1M1R7</accession>